<sequence length="103" mass="11252">MAQSAEEIKAIRDLKPLLLSDVHAAYGPKDGNNLRFDITTSSRIVTFDGKLVPRLIAQAIVYTSARPYASWTLVSKGEESNSILGAYVSLWNRVQADMGLIVG</sequence>
<dbReference type="EMBL" id="WVTA01000009">
    <property type="protein sequence ID" value="KAK3207180.1"/>
    <property type="molecule type" value="Genomic_DNA"/>
</dbReference>
<accession>A0AAN6LXQ5</accession>
<evidence type="ECO:0000313" key="1">
    <source>
        <dbReference type="EMBL" id="KAK3207180.1"/>
    </source>
</evidence>
<dbReference type="AlphaFoldDB" id="A0AAN6LXQ5"/>
<name>A0AAN6LXQ5_9PLEO</name>
<reference evidence="1 2" key="1">
    <citation type="submission" date="2021-02" db="EMBL/GenBank/DDBJ databases">
        <title>Genome assembly of Pseudopithomyces chartarum.</title>
        <authorList>
            <person name="Jauregui R."/>
            <person name="Singh J."/>
            <person name="Voisey C."/>
        </authorList>
    </citation>
    <scope>NUCLEOTIDE SEQUENCE [LARGE SCALE GENOMIC DNA]</scope>
    <source>
        <strain evidence="1 2">AGR01</strain>
    </source>
</reference>
<organism evidence="1 2">
    <name type="scientific">Pseudopithomyces chartarum</name>
    <dbReference type="NCBI Taxonomy" id="1892770"/>
    <lineage>
        <taxon>Eukaryota</taxon>
        <taxon>Fungi</taxon>
        <taxon>Dikarya</taxon>
        <taxon>Ascomycota</taxon>
        <taxon>Pezizomycotina</taxon>
        <taxon>Dothideomycetes</taxon>
        <taxon>Pleosporomycetidae</taxon>
        <taxon>Pleosporales</taxon>
        <taxon>Massarineae</taxon>
        <taxon>Didymosphaeriaceae</taxon>
        <taxon>Pseudopithomyces</taxon>
    </lineage>
</organism>
<evidence type="ECO:0000313" key="2">
    <source>
        <dbReference type="Proteomes" id="UP001280581"/>
    </source>
</evidence>
<gene>
    <name evidence="1" type="ORF">GRF29_103g162862</name>
</gene>
<dbReference type="Proteomes" id="UP001280581">
    <property type="component" value="Unassembled WGS sequence"/>
</dbReference>
<comment type="caution">
    <text evidence="1">The sequence shown here is derived from an EMBL/GenBank/DDBJ whole genome shotgun (WGS) entry which is preliminary data.</text>
</comment>
<feature type="non-terminal residue" evidence="1">
    <location>
        <position position="103"/>
    </location>
</feature>
<protein>
    <submittedName>
        <fullName evidence="1">Uncharacterized protein</fullName>
    </submittedName>
</protein>
<keyword evidence="2" id="KW-1185">Reference proteome</keyword>
<proteinExistence type="predicted"/>